<dbReference type="Pfam" id="PF12796">
    <property type="entry name" value="Ank_2"/>
    <property type="match status" value="1"/>
</dbReference>
<organism evidence="2 3">
    <name type="scientific">Octopus sinensis</name>
    <name type="common">East Asian common octopus</name>
    <dbReference type="NCBI Taxonomy" id="2607531"/>
    <lineage>
        <taxon>Eukaryota</taxon>
        <taxon>Metazoa</taxon>
        <taxon>Spiralia</taxon>
        <taxon>Lophotrochozoa</taxon>
        <taxon>Mollusca</taxon>
        <taxon>Cephalopoda</taxon>
        <taxon>Coleoidea</taxon>
        <taxon>Octopodiformes</taxon>
        <taxon>Octopoda</taxon>
        <taxon>Incirrata</taxon>
        <taxon>Octopodidae</taxon>
        <taxon>Octopus</taxon>
    </lineage>
</organism>
<dbReference type="PROSITE" id="PS50088">
    <property type="entry name" value="ANK_REPEAT"/>
    <property type="match status" value="1"/>
</dbReference>
<dbReference type="PANTHER" id="PTHR24183">
    <property type="entry name" value="FIBRONECTIN TYPE 3 AND ANKYRIN REPEAT DOMAINS PROTEIN 1"/>
    <property type="match status" value="1"/>
</dbReference>
<dbReference type="InterPro" id="IPR036770">
    <property type="entry name" value="Ankyrin_rpt-contain_sf"/>
</dbReference>
<gene>
    <name evidence="3" type="primary">LOC118760982</name>
</gene>
<dbReference type="RefSeq" id="XP_036354510.1">
    <property type="nucleotide sequence ID" value="XM_036498617.1"/>
</dbReference>
<proteinExistence type="predicted"/>
<evidence type="ECO:0000313" key="3">
    <source>
        <dbReference type="RefSeq" id="XP_036354510.1"/>
    </source>
</evidence>
<dbReference type="InterPro" id="IPR002110">
    <property type="entry name" value="Ankyrin_rpt"/>
</dbReference>
<feature type="non-terminal residue" evidence="3">
    <location>
        <position position="78"/>
    </location>
</feature>
<dbReference type="PANTHER" id="PTHR24183:SF1">
    <property type="entry name" value="FIBRONECTIN TYPE 3 AND ANKYRIN REPEAT DOMAINS PROTEIN 1"/>
    <property type="match status" value="1"/>
</dbReference>
<dbReference type="GO" id="GO:0042981">
    <property type="term" value="P:regulation of apoptotic process"/>
    <property type="evidence" value="ECO:0007669"/>
    <property type="project" value="TreeGrafter"/>
</dbReference>
<keyword evidence="1" id="KW-0040">ANK repeat</keyword>
<accession>A0A7E6EHQ7</accession>
<reference evidence="3" key="1">
    <citation type="submission" date="2025-08" db="UniProtKB">
        <authorList>
            <consortium name="RefSeq"/>
        </authorList>
    </citation>
    <scope>IDENTIFICATION</scope>
</reference>
<sequence>MEVDKNISKLLLGDTQNIQEYIKKNSQKINEISSQGVTYLMAACQVGKTDLINFLIEAGADLDMKGGDGKTALDHAVE</sequence>
<dbReference type="PROSITE" id="PS50297">
    <property type="entry name" value="ANK_REP_REGION"/>
    <property type="match status" value="1"/>
</dbReference>
<dbReference type="AlphaFoldDB" id="A0A7E6EHQ7"/>
<dbReference type="Proteomes" id="UP000515154">
    <property type="component" value="Unplaced"/>
</dbReference>
<protein>
    <submittedName>
        <fullName evidence="3">Protein VAPYRIN-like</fullName>
    </submittedName>
</protein>
<dbReference type="GO" id="GO:0005634">
    <property type="term" value="C:nucleus"/>
    <property type="evidence" value="ECO:0007669"/>
    <property type="project" value="TreeGrafter"/>
</dbReference>
<dbReference type="KEGG" id="osn:118760982"/>
<evidence type="ECO:0000256" key="1">
    <source>
        <dbReference type="PROSITE-ProRule" id="PRU00023"/>
    </source>
</evidence>
<name>A0A7E6EHQ7_9MOLL</name>
<dbReference type="Gene3D" id="1.25.40.20">
    <property type="entry name" value="Ankyrin repeat-containing domain"/>
    <property type="match status" value="1"/>
</dbReference>
<feature type="repeat" description="ANK" evidence="1">
    <location>
        <begin position="35"/>
        <end position="67"/>
    </location>
</feature>
<evidence type="ECO:0000313" key="2">
    <source>
        <dbReference type="Proteomes" id="UP000515154"/>
    </source>
</evidence>
<dbReference type="SUPFAM" id="SSF48403">
    <property type="entry name" value="Ankyrin repeat"/>
    <property type="match status" value="1"/>
</dbReference>
<keyword evidence="2" id="KW-1185">Reference proteome</keyword>